<dbReference type="AlphaFoldDB" id="A0A1I2KL15"/>
<name>A0A1I2KL15_9ACTN</name>
<accession>A0A1I2KL15</accession>
<protein>
    <recommendedName>
        <fullName evidence="4">DUF3592 domain-containing protein</fullName>
    </recommendedName>
</protein>
<dbReference type="RefSeq" id="WP_093716853.1">
    <property type="nucleotide sequence ID" value="NZ_FONG01000024.1"/>
</dbReference>
<evidence type="ECO:0000313" key="3">
    <source>
        <dbReference type="Proteomes" id="UP000199323"/>
    </source>
</evidence>
<sequence>MAARGEAGIGEFLDGLSPRTVGVLAEAGFEMGLLRHLGRTDEGARQVRHIVGQFGRVPWWHRAAHRIRRGFGALAAGAGTPAGTGRVAAYWSAALLCAVLGLAATLTASVLVARVLGLAVAGAVWIVLVVLLLMAPGTRGREAAVLVALGASAVLLFTAFLNAPEWYLAARGRQVTATVVAPLRGWSHGSPATYCRVRLPGGAVRRVDRNDRTCASEEGRSVTVVYDPGGRLDPVLGDRASLGRISRPIAAGAGFVLFGTATAAVLATGRRGRGR</sequence>
<evidence type="ECO:0008006" key="4">
    <source>
        <dbReference type="Google" id="ProtNLM"/>
    </source>
</evidence>
<proteinExistence type="predicted"/>
<keyword evidence="1" id="KW-1133">Transmembrane helix</keyword>
<reference evidence="2 3" key="1">
    <citation type="submission" date="2016-10" db="EMBL/GenBank/DDBJ databases">
        <authorList>
            <person name="de Groot N.N."/>
        </authorList>
    </citation>
    <scope>NUCLEOTIDE SEQUENCE [LARGE SCALE GENOMIC DNA]</scope>
    <source>
        <strain evidence="2 3">CGMCC 4.3510</strain>
    </source>
</reference>
<dbReference type="OrthoDB" id="4202881at2"/>
<keyword evidence="3" id="KW-1185">Reference proteome</keyword>
<feature type="transmembrane region" description="Helical" evidence="1">
    <location>
        <begin position="143"/>
        <end position="163"/>
    </location>
</feature>
<feature type="transmembrane region" description="Helical" evidence="1">
    <location>
        <begin position="249"/>
        <end position="269"/>
    </location>
</feature>
<keyword evidence="1" id="KW-0472">Membrane</keyword>
<gene>
    <name evidence="2" type="ORF">SAMN05216251_1244</name>
</gene>
<dbReference type="EMBL" id="FONG01000024">
    <property type="protein sequence ID" value="SFF67702.1"/>
    <property type="molecule type" value="Genomic_DNA"/>
</dbReference>
<feature type="transmembrane region" description="Helical" evidence="1">
    <location>
        <begin position="88"/>
        <end position="109"/>
    </location>
</feature>
<keyword evidence="1" id="KW-0812">Transmembrane</keyword>
<organism evidence="2 3">
    <name type="scientific">Actinacidiphila alni</name>
    <dbReference type="NCBI Taxonomy" id="380248"/>
    <lineage>
        <taxon>Bacteria</taxon>
        <taxon>Bacillati</taxon>
        <taxon>Actinomycetota</taxon>
        <taxon>Actinomycetes</taxon>
        <taxon>Kitasatosporales</taxon>
        <taxon>Streptomycetaceae</taxon>
        <taxon>Actinacidiphila</taxon>
    </lineage>
</organism>
<evidence type="ECO:0000256" key="1">
    <source>
        <dbReference type="SAM" id="Phobius"/>
    </source>
</evidence>
<feature type="transmembrane region" description="Helical" evidence="1">
    <location>
        <begin position="115"/>
        <end position="136"/>
    </location>
</feature>
<dbReference type="Proteomes" id="UP000199323">
    <property type="component" value="Unassembled WGS sequence"/>
</dbReference>
<evidence type="ECO:0000313" key="2">
    <source>
        <dbReference type="EMBL" id="SFF67702.1"/>
    </source>
</evidence>